<dbReference type="Proteomes" id="UP000187439">
    <property type="component" value="Unassembled WGS sequence"/>
</dbReference>
<feature type="region of interest" description="Disordered" evidence="1">
    <location>
        <begin position="1"/>
        <end position="21"/>
    </location>
</feature>
<name>A0A1R0XGM1_9BACL</name>
<dbReference type="RefSeq" id="WP_076121940.1">
    <property type="nucleotide sequence ID" value="NZ_MPTC01000064.1"/>
</dbReference>
<gene>
    <name evidence="3" type="ORF">BSK52_29425</name>
</gene>
<protein>
    <recommendedName>
        <fullName evidence="2">Spore protein YkvP/CgeB glycosyl transferase-like domain-containing protein</fullName>
    </recommendedName>
</protein>
<evidence type="ECO:0000256" key="1">
    <source>
        <dbReference type="SAM" id="MobiDB-lite"/>
    </source>
</evidence>
<accession>A0A1R0XGM1</accession>
<organism evidence="3 4">
    <name type="scientific">Paenibacillus odorifer</name>
    <dbReference type="NCBI Taxonomy" id="189426"/>
    <lineage>
        <taxon>Bacteria</taxon>
        <taxon>Bacillati</taxon>
        <taxon>Bacillota</taxon>
        <taxon>Bacilli</taxon>
        <taxon>Bacillales</taxon>
        <taxon>Paenibacillaceae</taxon>
        <taxon>Paenibacillus</taxon>
    </lineage>
</organism>
<dbReference type="AlphaFoldDB" id="A0A1R0XGM1"/>
<dbReference type="EMBL" id="MPTC01000064">
    <property type="protein sequence ID" value="OMD34231.1"/>
    <property type="molecule type" value="Genomic_DNA"/>
</dbReference>
<proteinExistence type="predicted"/>
<dbReference type="Pfam" id="PF13524">
    <property type="entry name" value="Glyco_trans_1_2"/>
    <property type="match status" value="1"/>
</dbReference>
<dbReference type="InterPro" id="IPR055259">
    <property type="entry name" value="YkvP/CgeB_Glyco_trans-like"/>
</dbReference>
<dbReference type="OrthoDB" id="2653316at2"/>
<evidence type="ECO:0000259" key="2">
    <source>
        <dbReference type="Pfam" id="PF13524"/>
    </source>
</evidence>
<sequence>MKKTANRLTPQRPSTHNVTISHVHPSQQPNLILEMNSYRAEPLKRELKQLRVLLLVPSEISNKMPNVRLFKDQLRHLVKEVLAIKLHHNLEEYLTQYQPDLILALGSETLFPEENIPALKASKAPKAVWMADASCLTRTERNLALLFDYIFTQNIANLIYYQGLREKHSSYLPYAPDTDLYYPRRVENQYHSDVLILGHFQMNSVLHTLAHSELFHGLKVLTVGSGWEPIKNFIDISHEKDMSNYYNGARIIINCTGSVQKIMEVSACGVFQLVEDHPHLQGYQITEEDLIRFQSFKELSESFNYYITHSDERRISASRALKEVKYNYSYLQQGKLLLKKIFTEP</sequence>
<reference evidence="3 4" key="1">
    <citation type="submission" date="2016-10" db="EMBL/GenBank/DDBJ databases">
        <title>Paenibacillus species isolates.</title>
        <authorList>
            <person name="Beno S.M."/>
        </authorList>
    </citation>
    <scope>NUCLEOTIDE SEQUENCE [LARGE SCALE GENOMIC DNA]</scope>
    <source>
        <strain evidence="3 4">FSL H7-0710</strain>
    </source>
</reference>
<evidence type="ECO:0000313" key="4">
    <source>
        <dbReference type="Proteomes" id="UP000187439"/>
    </source>
</evidence>
<comment type="caution">
    <text evidence="3">The sequence shown here is derived from an EMBL/GenBank/DDBJ whole genome shotgun (WGS) entry which is preliminary data.</text>
</comment>
<evidence type="ECO:0000313" key="3">
    <source>
        <dbReference type="EMBL" id="OMD34231.1"/>
    </source>
</evidence>
<feature type="domain" description="Spore protein YkvP/CgeB glycosyl transferase-like" evidence="2">
    <location>
        <begin position="214"/>
        <end position="333"/>
    </location>
</feature>